<organism evidence="7 8">
    <name type="scientific">Sediminicola luteus</name>
    <dbReference type="NCBI Taxonomy" id="319238"/>
    <lineage>
        <taxon>Bacteria</taxon>
        <taxon>Pseudomonadati</taxon>
        <taxon>Bacteroidota</taxon>
        <taxon>Flavobacteriia</taxon>
        <taxon>Flavobacteriales</taxon>
        <taxon>Flavobacteriaceae</taxon>
        <taxon>Sediminicola</taxon>
    </lineage>
</organism>
<evidence type="ECO:0000313" key="8">
    <source>
        <dbReference type="Proteomes" id="UP000219559"/>
    </source>
</evidence>
<dbReference type="EMBL" id="NBWU01000001">
    <property type="protein sequence ID" value="PCE66502.1"/>
    <property type="molecule type" value="Genomic_DNA"/>
</dbReference>
<dbReference type="Pfam" id="PF21365">
    <property type="entry name" value="Glyco_hydro_31_3rd"/>
    <property type="match status" value="1"/>
</dbReference>
<evidence type="ECO:0000259" key="5">
    <source>
        <dbReference type="Pfam" id="PF17137"/>
    </source>
</evidence>
<comment type="similarity">
    <text evidence="1 2">Belongs to the glycosyl hydrolase 31 family.</text>
</comment>
<dbReference type="CDD" id="cd06592">
    <property type="entry name" value="GH31_NET37"/>
    <property type="match status" value="1"/>
</dbReference>
<keyword evidence="2" id="KW-0326">Glycosidase</keyword>
<evidence type="ECO:0000256" key="2">
    <source>
        <dbReference type="RuleBase" id="RU361185"/>
    </source>
</evidence>
<protein>
    <submittedName>
        <fullName evidence="7">Uncharacterized protein</fullName>
    </submittedName>
</protein>
<dbReference type="Pfam" id="PF01055">
    <property type="entry name" value="Glyco_hydro_31_2nd"/>
    <property type="match status" value="1"/>
</dbReference>
<dbReference type="SUPFAM" id="SSF74650">
    <property type="entry name" value="Galactose mutarotase-like"/>
    <property type="match status" value="1"/>
</dbReference>
<feature type="region of interest" description="Disordered" evidence="3">
    <location>
        <begin position="158"/>
        <end position="178"/>
    </location>
</feature>
<feature type="domain" description="Glycosyl hydrolase family 31 C-terminal" evidence="6">
    <location>
        <begin position="558"/>
        <end position="628"/>
    </location>
</feature>
<dbReference type="InterPro" id="IPR033403">
    <property type="entry name" value="DUF5110"/>
</dbReference>
<dbReference type="AlphaFoldDB" id="A0A2A4GFI2"/>
<sequence>MRHFFRFYLFLIPLMGVQAQTHLSDMQQLQWEKVAPGVWKAEMGALKLNAFDYAAAPKLEGLQDLGEPDFPLDKKATLGQKTPSLFSVRMPLGETEKIYGLGLEFQGLNRRKNVYALKVDHYGGVKGFTHAPVPFYVSSAGYGVLINAPQRVKIHVGVGNHKDGKNPAPIDRTTGKNWPARPQTDAIEANVAGSGLEIYVFAGKTPLEVVQRYNLFSGGGALPPKWGLGFWHRLHTKSSDADVMAEIEAFEKHDFPLDVVGLEPGWQSFAYPCSFDWDPGRFPNPEKFVQGLADKNIKVNLWENPYIAPSSTLFNDIKPYTGSHMVWLGEVPDYTLPKARELMLEHHQKNHISLGVSGYKIDEVDGYDQWLWPDHATFPSGNDAVEIRQLYGLIMQDAFDDHFKKQNKRTYNLVRSSYVGAASKNAVIYSDYYGHKGYVTALVNSSLAGLLWTPEIRNARSGEEWIRRFQTVCFSPLMMLNAWSSGKKPWSFPEVTDMARDVIKLRKRMLPYLYTAFHAYQTQGIPPFRAMVLEEGYTNQESLSKAILDGVKNPYAEQEKLEVTDQYMMGPSLLVAPVFWGEEERKVVLPQGNWYDFYTGKYVGNGETITITTELSKIPLYVKDGGIIPMLSEEDENSLEVRHYGEKPSTYTLYNDDGVSYDYEKGAFAQTQLQAIAKKGKWKGSSKATGEKAYQYRNLNWVWMGKE</sequence>
<dbReference type="InterPro" id="IPR011013">
    <property type="entry name" value="Gal_mutarotase_sf_dom"/>
</dbReference>
<evidence type="ECO:0000259" key="4">
    <source>
        <dbReference type="Pfam" id="PF01055"/>
    </source>
</evidence>
<dbReference type="InterPro" id="IPR051816">
    <property type="entry name" value="Glycosyl_Hydrolase_31"/>
</dbReference>
<dbReference type="Pfam" id="PF17137">
    <property type="entry name" value="DUF5110"/>
    <property type="match status" value="1"/>
</dbReference>
<dbReference type="InterPro" id="IPR048395">
    <property type="entry name" value="Glyco_hydro_31_C"/>
</dbReference>
<dbReference type="Gene3D" id="2.60.40.1180">
    <property type="entry name" value="Golgi alpha-mannosidase II"/>
    <property type="match status" value="2"/>
</dbReference>
<accession>A0A2A4GFI2</accession>
<dbReference type="CDD" id="cd14752">
    <property type="entry name" value="GH31_N"/>
    <property type="match status" value="1"/>
</dbReference>
<reference evidence="7 8" key="1">
    <citation type="submission" date="2017-04" db="EMBL/GenBank/DDBJ databases">
        <title>A new member of the family Flavobacteriaceae isolated from ascidians.</title>
        <authorList>
            <person name="Chen L."/>
        </authorList>
    </citation>
    <scope>NUCLEOTIDE SEQUENCE [LARGE SCALE GENOMIC DNA]</scope>
    <source>
        <strain evidence="7 8">HQA918</strain>
    </source>
</reference>
<proteinExistence type="inferred from homology"/>
<dbReference type="SUPFAM" id="SSF51445">
    <property type="entry name" value="(Trans)glycosidases"/>
    <property type="match status" value="1"/>
</dbReference>
<dbReference type="Proteomes" id="UP000219559">
    <property type="component" value="Unassembled WGS sequence"/>
</dbReference>
<dbReference type="InterPro" id="IPR013780">
    <property type="entry name" value="Glyco_hydro_b"/>
</dbReference>
<keyword evidence="2" id="KW-0378">Hydrolase</keyword>
<comment type="caution">
    <text evidence="7">The sequence shown here is derived from an EMBL/GenBank/DDBJ whole genome shotgun (WGS) entry which is preliminary data.</text>
</comment>
<evidence type="ECO:0000256" key="1">
    <source>
        <dbReference type="ARBA" id="ARBA00007806"/>
    </source>
</evidence>
<evidence type="ECO:0000256" key="3">
    <source>
        <dbReference type="SAM" id="MobiDB-lite"/>
    </source>
</evidence>
<evidence type="ECO:0000313" key="7">
    <source>
        <dbReference type="EMBL" id="PCE66502.1"/>
    </source>
</evidence>
<evidence type="ECO:0000259" key="6">
    <source>
        <dbReference type="Pfam" id="PF21365"/>
    </source>
</evidence>
<feature type="domain" description="DUF5110" evidence="5">
    <location>
        <begin position="639"/>
        <end position="703"/>
    </location>
</feature>
<name>A0A2A4GFI2_9FLAO</name>
<dbReference type="Gene3D" id="3.20.20.80">
    <property type="entry name" value="Glycosidases"/>
    <property type="match status" value="1"/>
</dbReference>
<dbReference type="InterPro" id="IPR017853">
    <property type="entry name" value="GH"/>
</dbReference>
<dbReference type="Gene3D" id="2.60.40.1760">
    <property type="entry name" value="glycosyl hydrolase (family 31)"/>
    <property type="match status" value="1"/>
</dbReference>
<dbReference type="OrthoDB" id="176168at2"/>
<dbReference type="GO" id="GO:0005975">
    <property type="term" value="P:carbohydrate metabolic process"/>
    <property type="evidence" value="ECO:0007669"/>
    <property type="project" value="InterPro"/>
</dbReference>
<gene>
    <name evidence="7" type="ORF">B7P33_04190</name>
</gene>
<dbReference type="GO" id="GO:0004553">
    <property type="term" value="F:hydrolase activity, hydrolyzing O-glycosyl compounds"/>
    <property type="evidence" value="ECO:0007669"/>
    <property type="project" value="InterPro"/>
</dbReference>
<dbReference type="InterPro" id="IPR000322">
    <property type="entry name" value="Glyco_hydro_31_TIM"/>
</dbReference>
<dbReference type="SUPFAM" id="SSF51011">
    <property type="entry name" value="Glycosyl hydrolase domain"/>
    <property type="match status" value="1"/>
</dbReference>
<dbReference type="GO" id="GO:0030246">
    <property type="term" value="F:carbohydrate binding"/>
    <property type="evidence" value="ECO:0007669"/>
    <property type="project" value="InterPro"/>
</dbReference>
<feature type="domain" description="Glycoside hydrolase family 31 TIM barrel" evidence="4">
    <location>
        <begin position="221"/>
        <end position="516"/>
    </location>
</feature>
<dbReference type="RefSeq" id="WP_097442024.1">
    <property type="nucleotide sequence ID" value="NZ_NBWU01000001.1"/>
</dbReference>
<dbReference type="PANTHER" id="PTHR43863:SF2">
    <property type="entry name" value="MALTASE-GLUCOAMYLASE"/>
    <property type="match status" value="1"/>
</dbReference>
<keyword evidence="8" id="KW-1185">Reference proteome</keyword>
<dbReference type="PANTHER" id="PTHR43863">
    <property type="entry name" value="HYDROLASE, PUTATIVE (AFU_ORTHOLOGUE AFUA_1G03140)-RELATED"/>
    <property type="match status" value="1"/>
</dbReference>